<dbReference type="SUPFAM" id="SSF50370">
    <property type="entry name" value="Ricin B-like lectins"/>
    <property type="match status" value="1"/>
</dbReference>
<dbReference type="Gene3D" id="2.70.240.20">
    <property type="entry name" value="Leukocidin/Hemolysin toxin, cytolysin domain"/>
    <property type="match status" value="1"/>
</dbReference>
<dbReference type="OrthoDB" id="5819923at2"/>
<dbReference type="RefSeq" id="WP_048898426.1">
    <property type="nucleotide sequence ID" value="NZ_AP024852.1"/>
</dbReference>
<evidence type="ECO:0000256" key="2">
    <source>
        <dbReference type="SAM" id="SignalP"/>
    </source>
</evidence>
<reference evidence="3 4" key="1">
    <citation type="submission" date="2018-01" db="EMBL/GenBank/DDBJ databases">
        <title>Whole genome sequencing of Histamine producing bacteria.</title>
        <authorList>
            <person name="Butler K."/>
        </authorList>
    </citation>
    <scope>NUCLEOTIDE SEQUENCE [LARGE SCALE GENOMIC DNA]</scope>
    <source>
        <strain evidence="3 4">DSM 24669</strain>
    </source>
</reference>
<comment type="caution">
    <text evidence="3">The sequence shown here is derived from an EMBL/GenBank/DDBJ whole genome shotgun (WGS) entry which is preliminary data.</text>
</comment>
<proteinExistence type="predicted"/>
<feature type="compositionally biased region" description="Polar residues" evidence="1">
    <location>
        <begin position="141"/>
        <end position="150"/>
    </location>
</feature>
<keyword evidence="2" id="KW-0732">Signal</keyword>
<dbReference type="PROSITE" id="PS50231">
    <property type="entry name" value="RICIN_B_LECTIN"/>
    <property type="match status" value="1"/>
</dbReference>
<sequence length="605" mass="68578">MKTVMALGSFSLLFASSSFAQNMSNEEIQSILTGAISYDERCFVDLSNQDEKPIPIGCDQYIFINSSTVDVQKRKEKTAHLIGVGFEHPYVLIKNPYSQTESVISLFDEIKPDKLLSEIDKPLQSHTSSNTASHRRYARSVNMSGNSSQQNMVTTKYVREEIPFSNTERFNGSQKAVFEYKLDFFSRYPFFHQFGQISPDNKKFVRVSLVKSPGVNFHATGEWPRSWTQDGYAAHQSRYYSYPDYLDQVSISTSLQDSDIELYDFVPKNTDKNLSKFSKTSTVDINIGISIPKVPIKSVGVKTSETVTYENGDYMGFDVSNGTQSFNITYRNKRYGSHITDYKGYCNLLKNTENWCWNYASSSYDDPLDLSKLEGTPYSNGFVPVFSSTYASPYYKTGLSTLNIKATVTGMNVLGYSYWAAGRLYYHGSQAGYNPYDKKFRLHQYSKSTQFTVDWNSSIFSGAQPVTLSSLKGSDRQSQCLTVKPDNFVSLSDCKKEDTRQLFYYTPNNKKYVYAKDINKCLSTQQEQLSIADCSRTTNNNNLIWQWYDETRNFSLLYTQGINGLKVLQPTEDGSQINVSQIESAEAASNDNLFDSRLGDFNVGG</sequence>
<evidence type="ECO:0000256" key="1">
    <source>
        <dbReference type="SAM" id="MobiDB-lite"/>
    </source>
</evidence>
<feature type="signal peptide" evidence="2">
    <location>
        <begin position="1"/>
        <end position="20"/>
    </location>
</feature>
<dbReference type="InterPro" id="IPR035992">
    <property type="entry name" value="Ricin_B-like_lectins"/>
</dbReference>
<name>A0A0J8VEW7_9GAMM</name>
<evidence type="ECO:0000313" key="3">
    <source>
        <dbReference type="EMBL" id="PSW23578.1"/>
    </source>
</evidence>
<keyword evidence="4" id="KW-1185">Reference proteome</keyword>
<dbReference type="Proteomes" id="UP000240481">
    <property type="component" value="Unassembled WGS sequence"/>
</dbReference>
<feature type="chain" id="PRO_5030009174" evidence="2">
    <location>
        <begin position="21"/>
        <end position="605"/>
    </location>
</feature>
<organism evidence="3 4">
    <name type="scientific">Photobacterium swingsii</name>
    <dbReference type="NCBI Taxonomy" id="680026"/>
    <lineage>
        <taxon>Bacteria</taxon>
        <taxon>Pseudomonadati</taxon>
        <taxon>Pseudomonadota</taxon>
        <taxon>Gammaproteobacteria</taxon>
        <taxon>Vibrionales</taxon>
        <taxon>Vibrionaceae</taxon>
        <taxon>Photobacterium</taxon>
    </lineage>
</organism>
<feature type="region of interest" description="Disordered" evidence="1">
    <location>
        <begin position="123"/>
        <end position="150"/>
    </location>
</feature>
<gene>
    <name evidence="3" type="ORF">C9I94_15775</name>
</gene>
<protein>
    <submittedName>
        <fullName evidence="3">Uncharacterized protein</fullName>
    </submittedName>
</protein>
<accession>A0A0J8VEW7</accession>
<dbReference type="Gene3D" id="2.70.240.10">
    <property type="entry name" value="Leukocidin/porin MspA"/>
    <property type="match status" value="1"/>
</dbReference>
<dbReference type="AlphaFoldDB" id="A0A0J8VEW7"/>
<evidence type="ECO:0000313" key="4">
    <source>
        <dbReference type="Proteomes" id="UP000240481"/>
    </source>
</evidence>
<dbReference type="EMBL" id="PYLZ01000008">
    <property type="protein sequence ID" value="PSW23578.1"/>
    <property type="molecule type" value="Genomic_DNA"/>
</dbReference>